<dbReference type="GO" id="GO:0016799">
    <property type="term" value="F:hydrolase activity, hydrolyzing N-glycosyl compounds"/>
    <property type="evidence" value="ECO:0007669"/>
    <property type="project" value="TreeGrafter"/>
</dbReference>
<dbReference type="Pfam" id="PF03641">
    <property type="entry name" value="Lysine_decarbox"/>
    <property type="match status" value="1"/>
</dbReference>
<name>A0A830GC60_9EURY</name>
<evidence type="ECO:0000313" key="1">
    <source>
        <dbReference type="EMBL" id="GGN19438.1"/>
    </source>
</evidence>
<keyword evidence="2" id="KW-1185">Reference proteome</keyword>
<dbReference type="PANTHER" id="PTHR31223">
    <property type="entry name" value="LOG FAMILY PROTEIN YJL055W"/>
    <property type="match status" value="1"/>
</dbReference>
<dbReference type="PANTHER" id="PTHR31223:SF70">
    <property type="entry name" value="LOG FAMILY PROTEIN YJL055W"/>
    <property type="match status" value="1"/>
</dbReference>
<reference evidence="1 2" key="1">
    <citation type="journal article" date="2019" name="Int. J. Syst. Evol. Microbiol.">
        <title>The Global Catalogue of Microorganisms (GCM) 10K type strain sequencing project: providing services to taxonomists for standard genome sequencing and annotation.</title>
        <authorList>
            <consortium name="The Broad Institute Genomics Platform"/>
            <consortium name="The Broad Institute Genome Sequencing Center for Infectious Disease"/>
            <person name="Wu L."/>
            <person name="Ma J."/>
        </authorList>
    </citation>
    <scope>NUCLEOTIDE SEQUENCE [LARGE SCALE GENOMIC DNA]</scope>
    <source>
        <strain evidence="1 2">JCM 16331</strain>
    </source>
</reference>
<gene>
    <name evidence="1" type="ORF">GCM10009021_20670</name>
</gene>
<dbReference type="OrthoDB" id="145617at2157"/>
<dbReference type="Proteomes" id="UP000608850">
    <property type="component" value="Unassembled WGS sequence"/>
</dbReference>
<dbReference type="NCBIfam" id="TIGR00730">
    <property type="entry name" value="Rossman fold protein, TIGR00730 family"/>
    <property type="match status" value="1"/>
</dbReference>
<organism evidence="1 2">
    <name type="scientific">Halarchaeum nitratireducens</name>
    <dbReference type="NCBI Taxonomy" id="489913"/>
    <lineage>
        <taxon>Archaea</taxon>
        <taxon>Methanobacteriati</taxon>
        <taxon>Methanobacteriota</taxon>
        <taxon>Stenosarchaea group</taxon>
        <taxon>Halobacteria</taxon>
        <taxon>Halobacteriales</taxon>
        <taxon>Halobacteriaceae</taxon>
    </lineage>
</organism>
<proteinExistence type="predicted"/>
<dbReference type="GO" id="GO:0005829">
    <property type="term" value="C:cytosol"/>
    <property type="evidence" value="ECO:0007669"/>
    <property type="project" value="TreeGrafter"/>
</dbReference>
<dbReference type="RefSeq" id="WP_188878838.1">
    <property type="nucleotide sequence ID" value="NZ_BMOQ01000005.1"/>
</dbReference>
<dbReference type="InterPro" id="IPR031100">
    <property type="entry name" value="LOG_fam"/>
</dbReference>
<dbReference type="EMBL" id="BMOQ01000005">
    <property type="protein sequence ID" value="GGN19438.1"/>
    <property type="molecule type" value="Genomic_DNA"/>
</dbReference>
<accession>A0A830GC60</accession>
<dbReference type="Gene3D" id="3.40.50.450">
    <property type="match status" value="1"/>
</dbReference>
<dbReference type="InterPro" id="IPR005269">
    <property type="entry name" value="LOG"/>
</dbReference>
<comment type="caution">
    <text evidence="1">The sequence shown here is derived from an EMBL/GenBank/DDBJ whole genome shotgun (WGS) entry which is preliminary data.</text>
</comment>
<dbReference type="GO" id="GO:0009691">
    <property type="term" value="P:cytokinin biosynthetic process"/>
    <property type="evidence" value="ECO:0007669"/>
    <property type="project" value="InterPro"/>
</dbReference>
<sequence length="194" mass="20385">MDALCVYCGSSPGTDDAYRAAAEALGRELAARDATLVYGGGRVGLMGALADATLDAGGEAHGVIPESLEAKEIAHHGLTELDVVDSMHARKARMAELADGFVALPGGFGTLEEIVEVLTWAQLGFHAKPCGFLNVAGYYDELASFFDHQVSAGFVESKHREMVTVADDAAALLDAYESYDAPSVKSVLSEAEET</sequence>
<protein>
    <submittedName>
        <fullName evidence="1">Cytokinin riboside 5'-monophosphate phosphoribohydrolase</fullName>
    </submittedName>
</protein>
<dbReference type="SUPFAM" id="SSF102405">
    <property type="entry name" value="MCP/YpsA-like"/>
    <property type="match status" value="1"/>
</dbReference>
<dbReference type="AlphaFoldDB" id="A0A830GC60"/>
<evidence type="ECO:0000313" key="2">
    <source>
        <dbReference type="Proteomes" id="UP000608850"/>
    </source>
</evidence>